<dbReference type="Proteomes" id="UP000032512">
    <property type="component" value="Unassembled WGS sequence"/>
</dbReference>
<name>A0A0D6ZCL3_9BACI</name>
<dbReference type="RefSeq" id="WP_044390973.1">
    <property type="nucleotide sequence ID" value="NZ_JXIQ01000016.1"/>
</dbReference>
<organism evidence="1 2">
    <name type="scientific">Mesobacillus subterraneus</name>
    <dbReference type="NCBI Taxonomy" id="285983"/>
    <lineage>
        <taxon>Bacteria</taxon>
        <taxon>Bacillati</taxon>
        <taxon>Bacillota</taxon>
        <taxon>Bacilli</taxon>
        <taxon>Bacillales</taxon>
        <taxon>Bacillaceae</taxon>
        <taxon>Mesobacillus</taxon>
    </lineage>
</organism>
<dbReference type="EMBL" id="JXIQ01000016">
    <property type="protein sequence ID" value="KIY23564.1"/>
    <property type="molecule type" value="Genomic_DNA"/>
</dbReference>
<accession>A0A0D6ZCL3</accession>
<evidence type="ECO:0000313" key="2">
    <source>
        <dbReference type="Proteomes" id="UP000032512"/>
    </source>
</evidence>
<dbReference type="AlphaFoldDB" id="A0A0D6ZCL3"/>
<dbReference type="OrthoDB" id="2706316at2"/>
<keyword evidence="2" id="KW-1185">Reference proteome</keyword>
<dbReference type="PATRIC" id="fig|285983.3.peg.2171"/>
<evidence type="ECO:0000313" key="1">
    <source>
        <dbReference type="EMBL" id="KIY23564.1"/>
    </source>
</evidence>
<comment type="caution">
    <text evidence="1">The sequence shown here is derived from an EMBL/GenBank/DDBJ whole genome shotgun (WGS) entry which is preliminary data.</text>
</comment>
<gene>
    <name evidence="1" type="ORF">UB32_02705</name>
</gene>
<proteinExistence type="predicted"/>
<protein>
    <submittedName>
        <fullName evidence="1">Uncharacterized protein</fullName>
    </submittedName>
</protein>
<sequence>MGYILPVINYQYSQYAEREIGLDYDPYMIQGMNRIQKEAPLLKGQDQQEQTAALFQKEQQPVLDIKPGAFDIRIKGKEPISKKKVHPFVVNKTYAEITGKGRYYSETI</sequence>
<reference evidence="1 2" key="1">
    <citation type="submission" date="2015-01" db="EMBL/GenBank/DDBJ databases">
        <title>Draft genome sequences of the supercritical CO2 tolerant bacteria Bacillus subterraneus MITOT1 and Bacillus cereus MIT0214.</title>
        <authorList>
            <person name="Peet K.C."/>
            <person name="Thompson J.R."/>
        </authorList>
    </citation>
    <scope>NUCLEOTIDE SEQUENCE [LARGE SCALE GENOMIC DNA]</scope>
    <source>
        <strain evidence="1 2">MITOT1</strain>
    </source>
</reference>